<name>C7RTU8_ACCRE</name>
<dbReference type="GO" id="GO:0003700">
    <property type="term" value="F:DNA-binding transcription factor activity"/>
    <property type="evidence" value="ECO:0007669"/>
    <property type="project" value="TreeGrafter"/>
</dbReference>
<dbReference type="PROSITE" id="PS51063">
    <property type="entry name" value="HTH_CRP_2"/>
    <property type="match status" value="1"/>
</dbReference>
<dbReference type="InterPro" id="IPR036390">
    <property type="entry name" value="WH_DNA-bd_sf"/>
</dbReference>
<dbReference type="InterPro" id="IPR018490">
    <property type="entry name" value="cNMP-bd_dom_sf"/>
</dbReference>
<dbReference type="SUPFAM" id="SSF51206">
    <property type="entry name" value="cAMP-binding domain-like"/>
    <property type="match status" value="1"/>
</dbReference>
<dbReference type="InterPro" id="IPR000595">
    <property type="entry name" value="cNMP-bd_dom"/>
</dbReference>
<dbReference type="InterPro" id="IPR014710">
    <property type="entry name" value="RmlC-like_jellyroll"/>
</dbReference>
<evidence type="ECO:0000256" key="3">
    <source>
        <dbReference type="ARBA" id="ARBA00023163"/>
    </source>
</evidence>
<dbReference type="SMART" id="SM00419">
    <property type="entry name" value="HTH_CRP"/>
    <property type="match status" value="1"/>
</dbReference>
<evidence type="ECO:0000259" key="5">
    <source>
        <dbReference type="PROSITE" id="PS51063"/>
    </source>
</evidence>
<evidence type="ECO:0000259" key="4">
    <source>
        <dbReference type="PROSITE" id="PS50042"/>
    </source>
</evidence>
<dbReference type="InterPro" id="IPR012318">
    <property type="entry name" value="HTH_CRP"/>
</dbReference>
<sequence length="230" mass="26074">MLIEPRIQSLDDMLCASCWARQLSADELDQVRRDTFVRTIPAGGYVCMKGEAVDYWLGIVDGLAKMASNWRTGKATSFVGLSSGSWFGEGSLMKDEPRRYDVIALRESRIAYMKRSRFQHLLDHSIPFNRFLLLQLNERLSQFIGMIEHERLLDSDSRLARCLASMFNPLLYPGSSLELRISQEEIGLLAGISRQRVNQALHKLEEAGLLRIDYGTLTILDLAGLRSFGE</sequence>
<dbReference type="SUPFAM" id="SSF46785">
    <property type="entry name" value="Winged helix' DNA-binding domain"/>
    <property type="match status" value="1"/>
</dbReference>
<dbReference type="Pfam" id="PF00027">
    <property type="entry name" value="cNMP_binding"/>
    <property type="match status" value="1"/>
</dbReference>
<dbReference type="HOGENOM" id="CLU_075053_1_1_4"/>
<keyword evidence="2" id="KW-0238">DNA-binding</keyword>
<feature type="domain" description="HTH crp-type" evidence="5">
    <location>
        <begin position="153"/>
        <end position="223"/>
    </location>
</feature>
<evidence type="ECO:0000313" key="6">
    <source>
        <dbReference type="EMBL" id="ACV34924.1"/>
    </source>
</evidence>
<evidence type="ECO:0000256" key="2">
    <source>
        <dbReference type="ARBA" id="ARBA00023125"/>
    </source>
</evidence>
<gene>
    <name evidence="6" type="ordered locus">CAP2UW1_1610</name>
</gene>
<dbReference type="STRING" id="522306.CAP2UW1_1610"/>
<dbReference type="KEGG" id="app:CAP2UW1_1610"/>
<protein>
    <submittedName>
        <fullName evidence="6">Transcriptional regulator, Crp/Fnr family</fullName>
    </submittedName>
</protein>
<reference evidence="6" key="2">
    <citation type="submission" date="2009-09" db="EMBL/GenBank/DDBJ databases">
        <title>Complete sequence of chromosome of Candidatus Accumulibacter phosphatis clade IIA str. UW-1.</title>
        <authorList>
            <consortium name="US DOE Joint Genome Institute"/>
            <person name="Martin H.G."/>
            <person name="Ivanova N."/>
            <person name="Kunin V."/>
            <person name="Warnecke F."/>
            <person name="Barry K."/>
            <person name="He S."/>
            <person name="Salamov A."/>
            <person name="Szeto E."/>
            <person name="Dalin E."/>
            <person name="Pangilinan J.L."/>
            <person name="Lapidus A."/>
            <person name="Lowry S."/>
            <person name="Kyrpides N.C."/>
            <person name="McMahon K.D."/>
            <person name="Hugenholtz P."/>
        </authorList>
    </citation>
    <scope>NUCLEOTIDE SEQUENCE [LARGE SCALE GENOMIC DNA]</scope>
    <source>
        <strain evidence="6">UW-1</strain>
    </source>
</reference>
<dbReference type="SMART" id="SM00100">
    <property type="entry name" value="cNMP"/>
    <property type="match status" value="1"/>
</dbReference>
<keyword evidence="1" id="KW-0805">Transcription regulation</keyword>
<dbReference type="Gene3D" id="1.10.10.10">
    <property type="entry name" value="Winged helix-like DNA-binding domain superfamily/Winged helix DNA-binding domain"/>
    <property type="match status" value="1"/>
</dbReference>
<accession>C7RTU8</accession>
<proteinExistence type="predicted"/>
<evidence type="ECO:0000256" key="1">
    <source>
        <dbReference type="ARBA" id="ARBA00023015"/>
    </source>
</evidence>
<dbReference type="CDD" id="cd00038">
    <property type="entry name" value="CAP_ED"/>
    <property type="match status" value="1"/>
</dbReference>
<reference evidence="6" key="1">
    <citation type="submission" date="2009-08" db="EMBL/GenBank/DDBJ databases">
        <authorList>
            <consortium name="US DOE Joint Genome Institute"/>
            <person name="Lucas S."/>
            <person name="Copeland A."/>
            <person name="Lapidus A."/>
            <person name="Glavina del Rio T."/>
            <person name="Dalin E."/>
            <person name="Tice H."/>
            <person name="Bruce D."/>
            <person name="Barry K."/>
            <person name="Pitluck S."/>
            <person name="Lowry S."/>
            <person name="Larimer F."/>
            <person name="Land M."/>
            <person name="Hauser L."/>
            <person name="Kyrpides N."/>
            <person name="Ivanova N."/>
            <person name="McMahon K.D."/>
            <person name="Hugenholtz P."/>
        </authorList>
    </citation>
    <scope>NUCLEOTIDE SEQUENCE</scope>
    <source>
        <strain evidence="6">UW-1</strain>
    </source>
</reference>
<dbReference type="PANTHER" id="PTHR24567">
    <property type="entry name" value="CRP FAMILY TRANSCRIPTIONAL REGULATORY PROTEIN"/>
    <property type="match status" value="1"/>
</dbReference>
<organism evidence="6">
    <name type="scientific">Accumulibacter regalis</name>
    <dbReference type="NCBI Taxonomy" id="522306"/>
    <lineage>
        <taxon>Bacteria</taxon>
        <taxon>Pseudomonadati</taxon>
        <taxon>Pseudomonadota</taxon>
        <taxon>Betaproteobacteria</taxon>
        <taxon>Candidatus Accumulibacter</taxon>
    </lineage>
</organism>
<keyword evidence="3" id="KW-0804">Transcription</keyword>
<dbReference type="GO" id="GO:0005829">
    <property type="term" value="C:cytosol"/>
    <property type="evidence" value="ECO:0007669"/>
    <property type="project" value="TreeGrafter"/>
</dbReference>
<dbReference type="EMBL" id="CP001715">
    <property type="protein sequence ID" value="ACV34924.1"/>
    <property type="molecule type" value="Genomic_DNA"/>
</dbReference>
<dbReference type="GO" id="GO:0003677">
    <property type="term" value="F:DNA binding"/>
    <property type="evidence" value="ECO:0007669"/>
    <property type="project" value="UniProtKB-KW"/>
</dbReference>
<dbReference type="AlphaFoldDB" id="C7RTU8"/>
<dbReference type="PROSITE" id="PS50042">
    <property type="entry name" value="CNMP_BINDING_3"/>
    <property type="match status" value="1"/>
</dbReference>
<dbReference type="PANTHER" id="PTHR24567:SF68">
    <property type="entry name" value="DNA-BINDING TRANSCRIPTIONAL DUAL REGULATOR CRP"/>
    <property type="match status" value="1"/>
</dbReference>
<dbReference type="InterPro" id="IPR036388">
    <property type="entry name" value="WH-like_DNA-bd_sf"/>
</dbReference>
<dbReference type="eggNOG" id="COG0664">
    <property type="taxonomic scope" value="Bacteria"/>
</dbReference>
<dbReference type="Pfam" id="PF13545">
    <property type="entry name" value="HTH_Crp_2"/>
    <property type="match status" value="1"/>
</dbReference>
<dbReference type="Gene3D" id="2.60.120.10">
    <property type="entry name" value="Jelly Rolls"/>
    <property type="match status" value="1"/>
</dbReference>
<dbReference type="InterPro" id="IPR050397">
    <property type="entry name" value="Env_Response_Regulators"/>
</dbReference>
<feature type="domain" description="Cyclic nucleotide-binding" evidence="4">
    <location>
        <begin position="19"/>
        <end position="139"/>
    </location>
</feature>